<dbReference type="NCBIfam" id="TIGR00055">
    <property type="entry name" value="uppS"/>
    <property type="match status" value="1"/>
</dbReference>
<dbReference type="InterPro" id="IPR018520">
    <property type="entry name" value="UPP_synth-like_CS"/>
</dbReference>
<feature type="binding site" evidence="2">
    <location>
        <position position="68"/>
    </location>
    <ligand>
        <name>substrate</name>
    </ligand>
</feature>
<dbReference type="eggNOG" id="COG0020">
    <property type="taxonomic scope" value="Bacteria"/>
</dbReference>
<dbReference type="InterPro" id="IPR001441">
    <property type="entry name" value="UPP_synth-like"/>
</dbReference>
<accession>E0NM43</accession>
<feature type="active site" evidence="2">
    <location>
        <position position="17"/>
    </location>
</feature>
<feature type="binding site" evidence="2">
    <location>
        <position position="185"/>
    </location>
    <ligand>
        <name>substrate</name>
    </ligand>
</feature>
<dbReference type="GO" id="GO:0005829">
    <property type="term" value="C:cytosol"/>
    <property type="evidence" value="ECO:0007669"/>
    <property type="project" value="TreeGrafter"/>
</dbReference>
<keyword evidence="2" id="KW-0479">Metal-binding</keyword>
<evidence type="ECO:0000256" key="2">
    <source>
        <dbReference type="HAMAP-Rule" id="MF_01139"/>
    </source>
</evidence>
<dbReference type="Proteomes" id="UP000003280">
    <property type="component" value="Unassembled WGS sequence"/>
</dbReference>
<dbReference type="GO" id="GO:0008834">
    <property type="term" value="F:ditrans,polycis-undecaprenyl-diphosphate synthase [(2E,6E)-farnesyl-diphosphate specific] activity"/>
    <property type="evidence" value="ECO:0007669"/>
    <property type="project" value="TreeGrafter"/>
</dbReference>
<dbReference type="PANTHER" id="PTHR10291">
    <property type="entry name" value="DEHYDRODOLICHYL DIPHOSPHATE SYNTHASE FAMILY MEMBER"/>
    <property type="match status" value="1"/>
</dbReference>
<dbReference type="Pfam" id="PF01255">
    <property type="entry name" value="Prenyltransf"/>
    <property type="match status" value="1"/>
</dbReference>
<evidence type="ECO:0000313" key="4">
    <source>
        <dbReference type="Proteomes" id="UP000003280"/>
    </source>
</evidence>
<dbReference type="GO" id="GO:0000287">
    <property type="term" value="F:magnesium ion binding"/>
    <property type="evidence" value="ECO:0007669"/>
    <property type="project" value="UniProtKB-UniRule"/>
</dbReference>
<dbReference type="STRING" id="862517.HMPREF9225_1232"/>
<name>E0NM43_9FIRM</name>
<dbReference type="FunFam" id="3.40.1180.10:FF:000001">
    <property type="entry name" value="(2E,6E)-farnesyl-diphosphate-specific ditrans,polycis-undecaprenyl-diphosphate synthase"/>
    <property type="match status" value="1"/>
</dbReference>
<keyword evidence="4" id="KW-1185">Reference proteome</keyword>
<reference evidence="3 4" key="1">
    <citation type="submission" date="2010-07" db="EMBL/GenBank/DDBJ databases">
        <authorList>
            <person name="Muzny D."/>
            <person name="Qin X."/>
            <person name="Deng J."/>
            <person name="Jiang H."/>
            <person name="Liu Y."/>
            <person name="Qu J."/>
            <person name="Song X.-Z."/>
            <person name="Zhang L."/>
            <person name="Thornton R."/>
            <person name="Coyle M."/>
            <person name="Francisco L."/>
            <person name="Jackson L."/>
            <person name="Javaid M."/>
            <person name="Korchina V."/>
            <person name="Kovar C."/>
            <person name="Mata R."/>
            <person name="Mathew T."/>
            <person name="Ngo R."/>
            <person name="Nguyen L."/>
            <person name="Nguyen N."/>
            <person name="Okwuonu G."/>
            <person name="Ongeri F."/>
            <person name="Pham C."/>
            <person name="Simmons D."/>
            <person name="Wilczek-Boney K."/>
            <person name="Hale W."/>
            <person name="Jakkamsetti A."/>
            <person name="Pham P."/>
            <person name="Ruth R."/>
            <person name="San Lucas F."/>
            <person name="Warren J."/>
            <person name="Zhang J."/>
            <person name="Zhao Z."/>
            <person name="Zhou C."/>
            <person name="Zhu D."/>
            <person name="Lee S."/>
            <person name="Bess C."/>
            <person name="Blankenburg K."/>
            <person name="Forbes L."/>
            <person name="Fu Q."/>
            <person name="Gubbala S."/>
            <person name="Hirani K."/>
            <person name="Jayaseelan J.C."/>
            <person name="Lara F."/>
            <person name="Munidasa M."/>
            <person name="Palculict T."/>
            <person name="Patil S."/>
            <person name="Pu L.-L."/>
            <person name="Saada N."/>
            <person name="Tang L."/>
            <person name="Weissenberger G."/>
            <person name="Zhu Y."/>
            <person name="Hemphill L."/>
            <person name="Shang Y."/>
            <person name="Youmans B."/>
            <person name="Ayvaz T."/>
            <person name="Ross M."/>
            <person name="Santibanez J."/>
            <person name="Aqrawi P."/>
            <person name="Gross S."/>
            <person name="Joshi V."/>
            <person name="Fowler G."/>
            <person name="Nazareth L."/>
            <person name="Reid J."/>
            <person name="Worley K."/>
            <person name="Petrosino J."/>
            <person name="Highlander S."/>
            <person name="Gibbs R."/>
        </authorList>
    </citation>
    <scope>NUCLEOTIDE SEQUENCE [LARGE SCALE GENOMIC DNA]</scope>
    <source>
        <strain evidence="3 4">ATCC BAA-1640</strain>
    </source>
</reference>
<feature type="active site" description="Proton acceptor" evidence="2">
    <location>
        <position position="65"/>
    </location>
</feature>
<proteinExistence type="inferred from homology"/>
<comment type="function">
    <text evidence="2">Catalyzes the condensation of isopentenyl diphosphate (IPP) with allylic pyrophosphates generating different type of terpenoids.</text>
</comment>
<organism evidence="3 4">
    <name type="scientific">Peptoniphilus duerdenii ATCC BAA-1640</name>
    <dbReference type="NCBI Taxonomy" id="862517"/>
    <lineage>
        <taxon>Bacteria</taxon>
        <taxon>Bacillati</taxon>
        <taxon>Bacillota</taxon>
        <taxon>Tissierellia</taxon>
        <taxon>Tissierellales</taxon>
        <taxon>Peptoniphilaceae</taxon>
        <taxon>Peptoniphilus</taxon>
    </lineage>
</organism>
<feature type="binding site" evidence="2">
    <location>
        <begin position="62"/>
        <end position="64"/>
    </location>
    <ligand>
        <name>substrate</name>
    </ligand>
</feature>
<dbReference type="HAMAP" id="MF_01139">
    <property type="entry name" value="ISPT"/>
    <property type="match status" value="1"/>
</dbReference>
<sequence>MEIDLNKVPAHIGIIMDGNGRWAKNKNKIRSFGHKEGAERVIDIVEESYRLGVKYLTLYAFSTENWKRPADEVGYLMTLLNSFIDKKLKRLHENGVKINVLGDIDRLDDGTFKSVKKAIETTKDNKKMVLNIALSYGGRAEIVRASKLIARDYKDGKLNLPDITEDSFNDFLYTKDIPPVDLLIRPGGEKRISNFLLYQLAYAEFIFVDTLWPDFREENLREAILEYQNRNRRYGGL</sequence>
<dbReference type="PROSITE" id="PS01066">
    <property type="entry name" value="UPP_SYNTHASE"/>
    <property type="match status" value="1"/>
</dbReference>
<feature type="binding site" evidence="2">
    <location>
        <begin position="191"/>
        <end position="193"/>
    </location>
    <ligand>
        <name>substrate</name>
    </ligand>
</feature>
<comment type="similarity">
    <text evidence="2">Belongs to the UPP synthase family.</text>
</comment>
<dbReference type="AlphaFoldDB" id="E0NM43"/>
<dbReference type="EMBL" id="AEEH01000044">
    <property type="protein sequence ID" value="EFM25098.1"/>
    <property type="molecule type" value="Genomic_DNA"/>
</dbReference>
<comment type="cofactor">
    <cofactor evidence="2">
        <name>Mg(2+)</name>
        <dbReference type="ChEBI" id="CHEBI:18420"/>
    </cofactor>
    <text evidence="2">Binds 2 magnesium ions per subunit.</text>
</comment>
<dbReference type="EC" id="2.5.1.-" evidence="2"/>
<evidence type="ECO:0000313" key="3">
    <source>
        <dbReference type="EMBL" id="EFM25098.1"/>
    </source>
</evidence>
<dbReference type="CDD" id="cd00475">
    <property type="entry name" value="Cis_IPPS"/>
    <property type="match status" value="1"/>
</dbReference>
<gene>
    <name evidence="3" type="primary">uppS</name>
    <name evidence="3" type="ORF">HMPREF9225_1232</name>
</gene>
<keyword evidence="2" id="KW-0460">Magnesium</keyword>
<dbReference type="HOGENOM" id="CLU_038505_1_1_9"/>
<evidence type="ECO:0000256" key="1">
    <source>
        <dbReference type="ARBA" id="ARBA00022679"/>
    </source>
</evidence>
<feature type="binding site" evidence="2">
    <location>
        <position position="34"/>
    </location>
    <ligand>
        <name>substrate</name>
    </ligand>
</feature>
<feature type="binding site" evidence="2">
    <location>
        <begin position="18"/>
        <end position="21"/>
    </location>
    <ligand>
        <name>substrate</name>
    </ligand>
</feature>
<dbReference type="SUPFAM" id="SSF64005">
    <property type="entry name" value="Undecaprenyl diphosphate synthase"/>
    <property type="match status" value="1"/>
</dbReference>
<dbReference type="RefSeq" id="WP_008902046.1">
    <property type="nucleotide sequence ID" value="NZ_GL397071.1"/>
</dbReference>
<feature type="binding site" evidence="2">
    <location>
        <position position="22"/>
    </location>
    <ligand>
        <name>substrate</name>
    </ligand>
</feature>
<dbReference type="Gene3D" id="3.40.1180.10">
    <property type="entry name" value="Decaprenyl diphosphate synthase-like"/>
    <property type="match status" value="1"/>
</dbReference>
<dbReference type="PANTHER" id="PTHR10291:SF0">
    <property type="entry name" value="DEHYDRODOLICHYL DIPHOSPHATE SYNTHASE 2"/>
    <property type="match status" value="1"/>
</dbReference>
<protein>
    <recommendedName>
        <fullName evidence="2">Isoprenyl transferase</fullName>
        <ecNumber evidence="2">2.5.1.-</ecNumber>
    </recommendedName>
</protein>
<feature type="binding site" evidence="2">
    <location>
        <position position="17"/>
    </location>
    <ligand>
        <name>Mg(2+)</name>
        <dbReference type="ChEBI" id="CHEBI:18420"/>
    </ligand>
</feature>
<feature type="binding site" evidence="2">
    <location>
        <position position="30"/>
    </location>
    <ligand>
        <name>substrate</name>
    </ligand>
</feature>
<dbReference type="GO" id="GO:0030145">
    <property type="term" value="F:manganese ion binding"/>
    <property type="evidence" value="ECO:0007669"/>
    <property type="project" value="TreeGrafter"/>
</dbReference>
<dbReference type="GO" id="GO:0016094">
    <property type="term" value="P:polyprenol biosynthetic process"/>
    <property type="evidence" value="ECO:0007669"/>
    <property type="project" value="TreeGrafter"/>
</dbReference>
<keyword evidence="1 2" id="KW-0808">Transferase</keyword>
<comment type="subunit">
    <text evidence="2">Homodimer.</text>
</comment>
<dbReference type="OrthoDB" id="4191603at2"/>
<dbReference type="NCBIfam" id="NF011405">
    <property type="entry name" value="PRK14830.1"/>
    <property type="match status" value="1"/>
</dbReference>
<comment type="caution">
    <text evidence="3">The sequence shown here is derived from an EMBL/GenBank/DDBJ whole genome shotgun (WGS) entry which is preliminary data.</text>
</comment>
<feature type="binding site" evidence="2">
    <location>
        <position position="66"/>
    </location>
    <ligand>
        <name>substrate</name>
    </ligand>
</feature>
<feature type="binding site" evidence="2">
    <location>
        <position position="204"/>
    </location>
    <ligand>
        <name>Mg(2+)</name>
        <dbReference type="ChEBI" id="CHEBI:18420"/>
    </ligand>
</feature>
<dbReference type="InterPro" id="IPR036424">
    <property type="entry name" value="UPP_synth-like_sf"/>
</dbReference>